<dbReference type="InterPro" id="IPR050600">
    <property type="entry name" value="SETD3_SETD6_MTase"/>
</dbReference>
<evidence type="ECO:0000256" key="1">
    <source>
        <dbReference type="SAM" id="Phobius"/>
    </source>
</evidence>
<keyword evidence="1" id="KW-1133">Transmembrane helix</keyword>
<dbReference type="CDD" id="cd10527">
    <property type="entry name" value="SET_LSMT"/>
    <property type="match status" value="1"/>
</dbReference>
<reference evidence="2" key="1">
    <citation type="submission" date="2021-01" db="EMBL/GenBank/DDBJ databases">
        <authorList>
            <person name="Corre E."/>
            <person name="Pelletier E."/>
            <person name="Niang G."/>
            <person name="Scheremetjew M."/>
            <person name="Finn R."/>
            <person name="Kale V."/>
            <person name="Holt S."/>
            <person name="Cochrane G."/>
            <person name="Meng A."/>
            <person name="Brown T."/>
            <person name="Cohen L."/>
        </authorList>
    </citation>
    <scope>NUCLEOTIDE SEQUENCE</scope>
    <source>
        <strain evidence="2">GSBS06</strain>
    </source>
</reference>
<gene>
    <name evidence="2" type="ORF">ASTO00021_LOCUS1507</name>
</gene>
<proteinExistence type="predicted"/>
<dbReference type="Gene3D" id="3.90.1410.10">
    <property type="entry name" value="set domain protein methyltransferase, domain 1"/>
    <property type="match status" value="1"/>
</dbReference>
<dbReference type="AlphaFoldDB" id="A0A7S3PEP5"/>
<dbReference type="PANTHER" id="PTHR13271">
    <property type="entry name" value="UNCHARACTERIZED PUTATIVE METHYLTRANSFERASE"/>
    <property type="match status" value="1"/>
</dbReference>
<dbReference type="GO" id="GO:0016279">
    <property type="term" value="F:protein-lysine N-methyltransferase activity"/>
    <property type="evidence" value="ECO:0007669"/>
    <property type="project" value="TreeGrafter"/>
</dbReference>
<feature type="transmembrane region" description="Helical" evidence="1">
    <location>
        <begin position="31"/>
        <end position="55"/>
    </location>
</feature>
<dbReference type="InterPro" id="IPR046341">
    <property type="entry name" value="SET_dom_sf"/>
</dbReference>
<protein>
    <recommendedName>
        <fullName evidence="3">SET domain-containing protein</fullName>
    </recommendedName>
</protein>
<name>A0A7S3PEP5_9STRA</name>
<keyword evidence="1" id="KW-0472">Membrane</keyword>
<dbReference type="SUPFAM" id="SSF82199">
    <property type="entry name" value="SET domain"/>
    <property type="match status" value="1"/>
</dbReference>
<organism evidence="2">
    <name type="scientific">Aplanochytrium stocchinoi</name>
    <dbReference type="NCBI Taxonomy" id="215587"/>
    <lineage>
        <taxon>Eukaryota</taxon>
        <taxon>Sar</taxon>
        <taxon>Stramenopiles</taxon>
        <taxon>Bigyra</taxon>
        <taxon>Labyrinthulomycetes</taxon>
        <taxon>Thraustochytrida</taxon>
        <taxon>Thraustochytriidae</taxon>
        <taxon>Aplanochytrium</taxon>
    </lineage>
</organism>
<accession>A0A7S3PEP5</accession>
<dbReference type="EMBL" id="HBIN01002313">
    <property type="protein sequence ID" value="CAE0431163.1"/>
    <property type="molecule type" value="Transcribed_RNA"/>
</dbReference>
<evidence type="ECO:0000313" key="2">
    <source>
        <dbReference type="EMBL" id="CAE0431163.1"/>
    </source>
</evidence>
<dbReference type="PANTHER" id="PTHR13271:SF151">
    <property type="entry name" value="SET DOMAIN-CONTAINING PROTEIN 4"/>
    <property type="match status" value="1"/>
</dbReference>
<evidence type="ECO:0008006" key="3">
    <source>
        <dbReference type="Google" id="ProtNLM"/>
    </source>
</evidence>
<keyword evidence="1" id="KW-0812">Transmembrane</keyword>
<sequence length="503" mass="57334">MNNEMQAKKAVDAVLGEIPKTATPRTPLSSVLYAVAALGIAFIALKAVLIDPWYVDFDFDYTSEIFANQLDHDEYIKTSEARFESFKKWVEAKNFTDSIDLVVLNKEKKYRGAVASRDISHGDTVLLIPREYIISAGAVTTGTALDGIPATANKLLRKVAHILMKDSRYSHDILALSVLWHRLVGQENTTKFSTYVRSMPDSVTGLPRYFNDYERSLLEGTVALRRADERDEGILHHYNSMMKDKYVAKSLAPFTKDEYFWARDMVDTRCFGLKVKGKVYTSMVPFADMPNHALECSLRWRFSVNDNAFVATAPCNQRKGSPVTLHYGSKENTALLANYGFVLDSNENDCVEVVILLEGAIADEDAEEIVVDDDQIAVSCYLYANPRSQMSKRCLTELQNYFSHSLDDKLEVYKLIWSSIHTQAKAWVEFFQDPRVIEELNRRLASKENSVNIYFAVTARRSEERVWKVWLELAQKQMKTLLTCKAFVWWEYPSQCIPGNSTE</sequence>